<proteinExistence type="inferred from homology"/>
<comment type="similarity">
    <text evidence="3">Belongs to the polysaccharide lyase 4 family.</text>
</comment>
<dbReference type="EMBL" id="JAWXYG010000010">
    <property type="protein sequence ID" value="KAK4261415.1"/>
    <property type="molecule type" value="Genomic_DNA"/>
</dbReference>
<accession>A0AAE1MDL6</accession>
<dbReference type="SUPFAM" id="SSF49452">
    <property type="entry name" value="Starch-binding domain-like"/>
    <property type="match status" value="1"/>
</dbReference>
<evidence type="ECO:0000256" key="4">
    <source>
        <dbReference type="ARBA" id="ARBA00012437"/>
    </source>
</evidence>
<dbReference type="Pfam" id="PF14683">
    <property type="entry name" value="CBM-like"/>
    <property type="match status" value="1"/>
</dbReference>
<dbReference type="InterPro" id="IPR010325">
    <property type="entry name" value="Rhamnogal_lyase"/>
</dbReference>
<feature type="domain" description="Rhamnogalacturonan lyase" evidence="9">
    <location>
        <begin position="339"/>
        <end position="409"/>
    </location>
</feature>
<evidence type="ECO:0000256" key="1">
    <source>
        <dbReference type="ARBA" id="ARBA00001324"/>
    </source>
</evidence>
<dbReference type="Pfam" id="PF06045">
    <property type="entry name" value="Rhamnogal_lyase"/>
    <property type="match status" value="1"/>
</dbReference>
<dbReference type="InterPro" id="IPR011013">
    <property type="entry name" value="Gal_mutarotase_sf_dom"/>
</dbReference>
<dbReference type="InterPro" id="IPR029411">
    <property type="entry name" value="RG-lyase_III"/>
</dbReference>
<dbReference type="SUPFAM" id="SSF74650">
    <property type="entry name" value="Galactose mutarotase-like"/>
    <property type="match status" value="1"/>
</dbReference>
<evidence type="ECO:0000313" key="10">
    <source>
        <dbReference type="EMBL" id="KAK4261415.1"/>
    </source>
</evidence>
<dbReference type="GO" id="GO:0005975">
    <property type="term" value="P:carbohydrate metabolic process"/>
    <property type="evidence" value="ECO:0007669"/>
    <property type="project" value="InterPro"/>
</dbReference>
<evidence type="ECO:0000259" key="9">
    <source>
        <dbReference type="Pfam" id="PF14686"/>
    </source>
</evidence>
<dbReference type="GO" id="GO:0005576">
    <property type="term" value="C:extracellular region"/>
    <property type="evidence" value="ECO:0007669"/>
    <property type="project" value="UniProtKB-SubCell"/>
</dbReference>
<dbReference type="CDD" id="cd10317">
    <property type="entry name" value="RGL4_C"/>
    <property type="match status" value="1"/>
</dbReference>
<evidence type="ECO:0000256" key="7">
    <source>
        <dbReference type="ARBA" id="ARBA00023239"/>
    </source>
</evidence>
<evidence type="ECO:0000259" key="8">
    <source>
        <dbReference type="Pfam" id="PF14683"/>
    </source>
</evidence>
<sequence length="616" mass="70666">MYNGIVTVTLSRPDGNLIGVSYNGIDNLLEPRTHPANRGYWDFSWNAPGYRSNYDRFRGTTFSVIVENKDQAEVSFLYTWNPTSPARSMPMNIDIRYILRRGSSGLYSYAILERLEGFPAIRVDVFRLTYKLNQYLFHYMAITDERQREMPSAEDRSKGQTLDYPEAVLLTNPSNHEFLGEVDDKYMYSVENKDNKVNGWVSFNTPNSSSVGFWMITPSNEFRNGGPTKQSLTSHVGPVTLNSFLSPHYAGKDISMFFREGETYKKVFGPTFLYLNTVPNPHDSQTLWGDAKNQMQKEVESWPYDFPRSKDFIPSNQRGKVSGQLLITGYPASIPSGNANVGLALPGYEGSWQTESKGYQFWTQADNSGLFTIQNVVPGVYNLYAWVPGILGDYKYEFDITIKPGDAIELGQLNYRPPRNGPTVWEIGIPDRSAQEFYVPDPYPNLINKLFLGKPNHRFRQYGLWKRYSELYPTNDLVYHVGVSDYSKHWFYAQVPRGLGNGTYTSTVWEIRFELPFVIPGSYTLHIGLASSSSYHLRVWFNNGADRRMRFNTRLRGGDQDNAIARHGIHGLCWWYSYQVPSYLLMNGTNSIYLSPFRVFSPLQGIMYDYIRLESP</sequence>
<name>A0AAE1MDL6_9FABA</name>
<dbReference type="CDD" id="cd10320">
    <property type="entry name" value="RGL4_N"/>
    <property type="match status" value="1"/>
</dbReference>
<dbReference type="InterPro" id="IPR014718">
    <property type="entry name" value="GH-type_carb-bd"/>
</dbReference>
<reference evidence="10" key="1">
    <citation type="submission" date="2023-10" db="EMBL/GenBank/DDBJ databases">
        <title>Chromosome-level genome of the transformable northern wattle, Acacia crassicarpa.</title>
        <authorList>
            <person name="Massaro I."/>
            <person name="Sinha N.R."/>
            <person name="Poethig S."/>
            <person name="Leichty A.R."/>
        </authorList>
    </citation>
    <scope>NUCLEOTIDE SEQUENCE</scope>
    <source>
        <strain evidence="10">Acra3RX</strain>
        <tissue evidence="10">Leaf</tissue>
    </source>
</reference>
<comment type="catalytic activity">
    <reaction evidence="1">
        <text>Endotype eliminative cleavage of L-alpha-rhamnopyranosyl-(1-&gt;4)-alpha-D-galactopyranosyluronic acid bonds of rhamnogalacturonan I domains in ramified hairy regions of pectin leaving L-rhamnopyranose at the reducing end and 4-deoxy-4,5-unsaturated D-galactopyranosyluronic acid at the non-reducing end.</text>
        <dbReference type="EC" id="4.2.2.23"/>
    </reaction>
</comment>
<dbReference type="GO" id="GO:0102210">
    <property type="term" value="F:rhamnogalacturonan endolyase activity"/>
    <property type="evidence" value="ECO:0007669"/>
    <property type="project" value="UniProtKB-EC"/>
</dbReference>
<dbReference type="Gene3D" id="2.60.40.1120">
    <property type="entry name" value="Carboxypeptidase-like, regulatory domain"/>
    <property type="match status" value="1"/>
</dbReference>
<dbReference type="Pfam" id="PF14686">
    <property type="entry name" value="fn3_3"/>
    <property type="match status" value="1"/>
</dbReference>
<dbReference type="AlphaFoldDB" id="A0AAE1MDL6"/>
<dbReference type="InterPro" id="IPR029413">
    <property type="entry name" value="RG-lyase_II"/>
</dbReference>
<dbReference type="CDD" id="cd10316">
    <property type="entry name" value="RGL4_M"/>
    <property type="match status" value="1"/>
</dbReference>
<protein>
    <recommendedName>
        <fullName evidence="4">rhamnogalacturonan endolyase</fullName>
        <ecNumber evidence="4">4.2.2.23</ecNumber>
    </recommendedName>
</protein>
<evidence type="ECO:0000313" key="11">
    <source>
        <dbReference type="Proteomes" id="UP001293593"/>
    </source>
</evidence>
<keyword evidence="11" id="KW-1185">Reference proteome</keyword>
<keyword evidence="5" id="KW-0964">Secreted</keyword>
<evidence type="ECO:0000256" key="6">
    <source>
        <dbReference type="ARBA" id="ARBA00022729"/>
    </source>
</evidence>
<comment type="subcellular location">
    <subcellularLocation>
        <location evidence="2">Secreted</location>
    </subcellularLocation>
</comment>
<dbReference type="EC" id="4.2.2.23" evidence="4"/>
<keyword evidence="6" id="KW-0732">Signal</keyword>
<dbReference type="InterPro" id="IPR008979">
    <property type="entry name" value="Galactose-bd-like_sf"/>
</dbReference>
<dbReference type="Gene3D" id="2.70.98.10">
    <property type="match status" value="1"/>
</dbReference>
<dbReference type="InterPro" id="IPR051850">
    <property type="entry name" value="Polysacch_Lyase_4"/>
</dbReference>
<evidence type="ECO:0000256" key="5">
    <source>
        <dbReference type="ARBA" id="ARBA00022525"/>
    </source>
</evidence>
<feature type="domain" description="Rhamnogalacturonan lyase" evidence="8">
    <location>
        <begin position="423"/>
        <end position="613"/>
    </location>
</feature>
<comment type="caution">
    <text evidence="10">The sequence shown here is derived from an EMBL/GenBank/DDBJ whole genome shotgun (WGS) entry which is preliminary data.</text>
</comment>
<dbReference type="SUPFAM" id="SSF49785">
    <property type="entry name" value="Galactose-binding domain-like"/>
    <property type="match status" value="1"/>
</dbReference>
<dbReference type="GO" id="GO:0030246">
    <property type="term" value="F:carbohydrate binding"/>
    <property type="evidence" value="ECO:0007669"/>
    <property type="project" value="InterPro"/>
</dbReference>
<evidence type="ECO:0000256" key="2">
    <source>
        <dbReference type="ARBA" id="ARBA00004613"/>
    </source>
</evidence>
<evidence type="ECO:0000256" key="3">
    <source>
        <dbReference type="ARBA" id="ARBA00010418"/>
    </source>
</evidence>
<keyword evidence="7" id="KW-0456">Lyase</keyword>
<dbReference type="Gene3D" id="2.60.120.260">
    <property type="entry name" value="Galactose-binding domain-like"/>
    <property type="match status" value="1"/>
</dbReference>
<dbReference type="PANTHER" id="PTHR32018">
    <property type="entry name" value="RHAMNOGALACTURONATE LYASE FAMILY PROTEIN"/>
    <property type="match status" value="1"/>
</dbReference>
<dbReference type="InterPro" id="IPR013784">
    <property type="entry name" value="Carb-bd-like_fold"/>
</dbReference>
<organism evidence="10 11">
    <name type="scientific">Acacia crassicarpa</name>
    <name type="common">northern wattle</name>
    <dbReference type="NCBI Taxonomy" id="499986"/>
    <lineage>
        <taxon>Eukaryota</taxon>
        <taxon>Viridiplantae</taxon>
        <taxon>Streptophyta</taxon>
        <taxon>Embryophyta</taxon>
        <taxon>Tracheophyta</taxon>
        <taxon>Spermatophyta</taxon>
        <taxon>Magnoliopsida</taxon>
        <taxon>eudicotyledons</taxon>
        <taxon>Gunneridae</taxon>
        <taxon>Pentapetalae</taxon>
        <taxon>rosids</taxon>
        <taxon>fabids</taxon>
        <taxon>Fabales</taxon>
        <taxon>Fabaceae</taxon>
        <taxon>Caesalpinioideae</taxon>
        <taxon>mimosoid clade</taxon>
        <taxon>Acacieae</taxon>
        <taxon>Acacia</taxon>
    </lineage>
</organism>
<dbReference type="Proteomes" id="UP001293593">
    <property type="component" value="Unassembled WGS sequence"/>
</dbReference>
<dbReference type="PANTHER" id="PTHR32018:SF6">
    <property type="entry name" value="RHAMNOGALACTURONAN ENDOLYASE"/>
    <property type="match status" value="1"/>
</dbReference>
<gene>
    <name evidence="10" type="ORF">QN277_004416</name>
</gene>